<protein>
    <recommendedName>
        <fullName evidence="7">Protoporphyrinogen IX dehydrogenase [quinone]</fullName>
        <ecNumber evidence="7">1.3.5.3</ecNumber>
    </recommendedName>
    <alternativeName>
        <fullName evidence="7">Protoporphyrinogen IX dehydrogenase [menaquinone]</fullName>
    </alternativeName>
    <alternativeName>
        <fullName evidence="7">Protoporphyrinogen IX dehydrogenase [ubiquinone]</fullName>
    </alternativeName>
    <alternativeName>
        <fullName evidence="7">Protoporphyrinogen oxidase</fullName>
        <shortName evidence="7">PPO</shortName>
    </alternativeName>
</protein>
<keyword evidence="7" id="KW-1003">Cell membrane</keyword>
<dbReference type="Pfam" id="PF12724">
    <property type="entry name" value="Flavodoxin_5"/>
    <property type="match status" value="1"/>
</dbReference>
<keyword evidence="10" id="KW-1185">Reference proteome</keyword>
<dbReference type="GO" id="GO:0010181">
    <property type="term" value="F:FMN binding"/>
    <property type="evidence" value="ECO:0007669"/>
    <property type="project" value="UniProtKB-UniRule"/>
</dbReference>
<comment type="cofactor">
    <cofactor evidence="7">
        <name>FMN</name>
        <dbReference type="ChEBI" id="CHEBI:58210"/>
    </cofactor>
    <text evidence="7">Binds 1 FMN non-covalently per subunit.</text>
</comment>
<keyword evidence="2 7" id="KW-0288">FMN</keyword>
<evidence type="ECO:0000256" key="5">
    <source>
        <dbReference type="ARBA" id="ARBA00023136"/>
    </source>
</evidence>
<dbReference type="HAMAP" id="MF_00853">
    <property type="entry name" value="HemG"/>
    <property type="match status" value="1"/>
</dbReference>
<name>A0AAE3MGZ3_9BACT</name>
<keyword evidence="4 7" id="KW-0560">Oxidoreductase</keyword>
<dbReference type="RefSeq" id="WP_301201604.1">
    <property type="nucleotide sequence ID" value="NZ_JAPDPI010000043.1"/>
</dbReference>
<keyword evidence="5" id="KW-0472">Membrane</keyword>
<sequence>MLKLKSVCILYSSTDGQTLKICNYIAENISNKGIETCIQDINSFSSNVIAFDTIVIGASIRYGHHRKIVFRFIDKYRHALEKINTGFFSVNLVARKKAKNTPDTNPYVINFLDKMRWEPKVKSVFAGRLDYGSYSILDKLIIKLIMKLTNGPVKSDTPIEYTSWDKVDEFIENICKNL</sequence>
<gene>
    <name evidence="7 9" type="primary">hemG</name>
    <name evidence="9" type="ORF">OM074_16890</name>
</gene>
<evidence type="ECO:0000256" key="1">
    <source>
        <dbReference type="ARBA" id="ARBA00022630"/>
    </source>
</evidence>
<keyword evidence="1 7" id="KW-0285">Flavoprotein</keyword>
<dbReference type="NCBIfam" id="NF008316">
    <property type="entry name" value="PRK11104.1"/>
    <property type="match status" value="1"/>
</dbReference>
<evidence type="ECO:0000256" key="3">
    <source>
        <dbReference type="ARBA" id="ARBA00022741"/>
    </source>
</evidence>
<dbReference type="GO" id="GO:0006782">
    <property type="term" value="P:protoporphyrinogen IX biosynthetic process"/>
    <property type="evidence" value="ECO:0007669"/>
    <property type="project" value="UniProtKB-UniRule"/>
</dbReference>
<dbReference type="EMBL" id="JAPDPI010000043">
    <property type="protein sequence ID" value="MCW3807316.1"/>
    <property type="molecule type" value="Genomic_DNA"/>
</dbReference>
<dbReference type="PANTHER" id="PTHR38030:SF2">
    <property type="entry name" value="PROTOPORPHYRINOGEN IX DEHYDROGENASE [QUINONE]"/>
    <property type="match status" value="1"/>
</dbReference>
<keyword evidence="3 7" id="KW-0547">Nucleotide-binding</keyword>
<comment type="catalytic activity">
    <reaction evidence="7">
        <text>protoporphyrinogen IX + 3 a quinone = protoporphyrin IX + 3 a quinol</text>
        <dbReference type="Rhea" id="RHEA:65032"/>
        <dbReference type="ChEBI" id="CHEBI:24646"/>
        <dbReference type="ChEBI" id="CHEBI:57306"/>
        <dbReference type="ChEBI" id="CHEBI:57307"/>
        <dbReference type="ChEBI" id="CHEBI:132124"/>
        <dbReference type="EC" id="1.3.5.3"/>
    </reaction>
</comment>
<dbReference type="InterPro" id="IPR044264">
    <property type="entry name" value="HemG"/>
</dbReference>
<dbReference type="Proteomes" id="UP001207408">
    <property type="component" value="Unassembled WGS sequence"/>
</dbReference>
<comment type="function">
    <text evidence="7">Catalyzes the 6-electron oxidation of protoporphyrinogen IX to form protoporphyrin IX; under anaerobic conditions uses menaquinone as an electron acceptor, under aerobic conditions uses ubiquinone as an electron acceptor.</text>
</comment>
<evidence type="ECO:0000256" key="4">
    <source>
        <dbReference type="ARBA" id="ARBA00023002"/>
    </source>
</evidence>
<accession>A0AAE3MGZ3</accession>
<evidence type="ECO:0000259" key="8">
    <source>
        <dbReference type="Pfam" id="PF12724"/>
    </source>
</evidence>
<comment type="pathway">
    <text evidence="7">Porphyrin-containing compound metabolism; protoporphyrin-IX biosynthesis; protoporphyrin-IX from protoporphyrinogen-IX: step 1/1.</text>
</comment>
<dbReference type="InterPro" id="IPR029039">
    <property type="entry name" value="Flavoprotein-like_sf"/>
</dbReference>
<feature type="domain" description="Flavodoxin" evidence="8">
    <location>
        <begin position="9"/>
        <end position="153"/>
    </location>
</feature>
<comment type="similarity">
    <text evidence="7">Belongs to the HemG family.</text>
</comment>
<evidence type="ECO:0000313" key="10">
    <source>
        <dbReference type="Proteomes" id="UP001207408"/>
    </source>
</evidence>
<proteinExistence type="inferred from homology"/>
<dbReference type="InterPro" id="IPR026816">
    <property type="entry name" value="Flavodoxin_dom"/>
</dbReference>
<comment type="caution">
    <text evidence="9">The sequence shown here is derived from an EMBL/GenBank/DDBJ whole genome shotgun (WGS) entry which is preliminary data.</text>
</comment>
<evidence type="ECO:0000256" key="2">
    <source>
        <dbReference type="ARBA" id="ARBA00022643"/>
    </source>
</evidence>
<comment type="catalytic activity">
    <reaction evidence="7">
        <text>protoporphyrinogen IX + 3 a ubiquinone = protoporphyrin IX + 3 a ubiquinol</text>
        <dbReference type="Rhea" id="RHEA:63936"/>
        <dbReference type="Rhea" id="RHEA-COMP:9565"/>
        <dbReference type="Rhea" id="RHEA-COMP:9566"/>
        <dbReference type="ChEBI" id="CHEBI:16389"/>
        <dbReference type="ChEBI" id="CHEBI:17976"/>
        <dbReference type="ChEBI" id="CHEBI:57306"/>
        <dbReference type="ChEBI" id="CHEBI:57307"/>
    </reaction>
</comment>
<dbReference type="AlphaFoldDB" id="A0AAE3MGZ3"/>
<dbReference type="InterPro" id="IPR052200">
    <property type="entry name" value="Protoporphyrinogen_IX_DH"/>
</dbReference>
<organism evidence="9 10">
    <name type="scientific">Plebeiibacterium marinum</name>
    <dbReference type="NCBI Taxonomy" id="2992111"/>
    <lineage>
        <taxon>Bacteria</taxon>
        <taxon>Pseudomonadati</taxon>
        <taxon>Bacteroidota</taxon>
        <taxon>Bacteroidia</taxon>
        <taxon>Marinilabiliales</taxon>
        <taxon>Marinilabiliaceae</taxon>
        <taxon>Plebeiibacterium</taxon>
    </lineage>
</organism>
<dbReference type="PANTHER" id="PTHR38030">
    <property type="entry name" value="PROTOPORPHYRINOGEN IX DEHYDROGENASE [MENAQUINONE]"/>
    <property type="match status" value="1"/>
</dbReference>
<evidence type="ECO:0000256" key="7">
    <source>
        <dbReference type="HAMAP-Rule" id="MF_00853"/>
    </source>
</evidence>
<dbReference type="EC" id="1.3.5.3" evidence="7"/>
<dbReference type="Gene3D" id="3.40.50.360">
    <property type="match status" value="1"/>
</dbReference>
<dbReference type="GO" id="GO:0005886">
    <property type="term" value="C:plasma membrane"/>
    <property type="evidence" value="ECO:0007669"/>
    <property type="project" value="UniProtKB-SubCell"/>
</dbReference>
<evidence type="ECO:0000313" key="9">
    <source>
        <dbReference type="EMBL" id="MCW3807316.1"/>
    </source>
</evidence>
<evidence type="ECO:0000256" key="6">
    <source>
        <dbReference type="ARBA" id="ARBA00023244"/>
    </source>
</evidence>
<reference evidence="9" key="1">
    <citation type="submission" date="2022-10" db="EMBL/GenBank/DDBJ databases">
        <authorList>
            <person name="Yu W.X."/>
        </authorList>
    </citation>
    <scope>NUCLEOTIDE SEQUENCE</scope>
    <source>
        <strain evidence="9">D04</strain>
    </source>
</reference>
<comment type="catalytic activity">
    <reaction evidence="7">
        <text>protoporphyrinogen IX + 3 a menaquinone = protoporphyrin IX + 3 a menaquinol</text>
        <dbReference type="Rhea" id="RHEA:27409"/>
        <dbReference type="Rhea" id="RHEA-COMP:9537"/>
        <dbReference type="Rhea" id="RHEA-COMP:9539"/>
        <dbReference type="ChEBI" id="CHEBI:16374"/>
        <dbReference type="ChEBI" id="CHEBI:18151"/>
        <dbReference type="ChEBI" id="CHEBI:57306"/>
        <dbReference type="ChEBI" id="CHEBI:57307"/>
        <dbReference type="EC" id="1.3.5.3"/>
    </reaction>
</comment>
<dbReference type="GO" id="GO:0004729">
    <property type="term" value="F:oxygen-dependent protoporphyrinogen oxidase activity"/>
    <property type="evidence" value="ECO:0007669"/>
    <property type="project" value="InterPro"/>
</dbReference>
<dbReference type="GO" id="GO:0070819">
    <property type="term" value="F:menaquinone-dependent protoporphyrinogen oxidase activity"/>
    <property type="evidence" value="ECO:0007669"/>
    <property type="project" value="UniProtKB-UniRule"/>
</dbReference>
<keyword evidence="6 7" id="KW-0627">Porphyrin biosynthesis</keyword>
<dbReference type="SUPFAM" id="SSF52218">
    <property type="entry name" value="Flavoproteins"/>
    <property type="match status" value="1"/>
</dbReference>
<comment type="subcellular location">
    <subcellularLocation>
        <location evidence="7">Cell membrane</location>
        <topology evidence="7">Peripheral membrane protein</topology>
    </subcellularLocation>
</comment>